<name>A0A0E0MR28_ORYRU</name>
<proteinExistence type="predicted"/>
<reference evidence="2" key="1">
    <citation type="submission" date="2013-06" db="EMBL/GenBank/DDBJ databases">
        <authorList>
            <person name="Zhao Q."/>
        </authorList>
    </citation>
    <scope>NUCLEOTIDE SEQUENCE</scope>
    <source>
        <strain evidence="2">cv. W1943</strain>
    </source>
</reference>
<dbReference type="EnsemblPlants" id="ORUFI01G02410.1">
    <property type="protein sequence ID" value="ORUFI01G02410.1"/>
    <property type="gene ID" value="ORUFI01G02410"/>
</dbReference>
<reference evidence="1" key="2">
    <citation type="submission" date="2015-06" db="UniProtKB">
        <authorList>
            <consortium name="EnsemblPlants"/>
        </authorList>
    </citation>
    <scope>IDENTIFICATION</scope>
</reference>
<keyword evidence="2" id="KW-1185">Reference proteome</keyword>
<evidence type="ECO:0000313" key="1">
    <source>
        <dbReference type="EnsemblPlants" id="ORUFI01G02410.1"/>
    </source>
</evidence>
<accession>A0A0E0MR28</accession>
<dbReference type="Proteomes" id="UP000008022">
    <property type="component" value="Unassembled WGS sequence"/>
</dbReference>
<dbReference type="AlphaFoldDB" id="A0A0E0MR28"/>
<organism evidence="1 2">
    <name type="scientific">Oryza rufipogon</name>
    <name type="common">Brownbeard rice</name>
    <name type="synonym">Asian wild rice</name>
    <dbReference type="NCBI Taxonomy" id="4529"/>
    <lineage>
        <taxon>Eukaryota</taxon>
        <taxon>Viridiplantae</taxon>
        <taxon>Streptophyta</taxon>
        <taxon>Embryophyta</taxon>
        <taxon>Tracheophyta</taxon>
        <taxon>Spermatophyta</taxon>
        <taxon>Magnoliopsida</taxon>
        <taxon>Liliopsida</taxon>
        <taxon>Poales</taxon>
        <taxon>Poaceae</taxon>
        <taxon>BOP clade</taxon>
        <taxon>Oryzoideae</taxon>
        <taxon>Oryzeae</taxon>
        <taxon>Oryzinae</taxon>
        <taxon>Oryza</taxon>
    </lineage>
</organism>
<protein>
    <submittedName>
        <fullName evidence="1">Uncharacterized protein</fullName>
    </submittedName>
</protein>
<dbReference type="HOGENOM" id="CLU_2088760_0_0_1"/>
<evidence type="ECO:0000313" key="2">
    <source>
        <dbReference type="Proteomes" id="UP000008022"/>
    </source>
</evidence>
<sequence>MDKPEMTFRDTNDTIGMASPRFVGLTLLGLNGNWAHGFGKEFSEPQSDKYNRWMETIVRLRFKLTWLYGPRPWTLARTAVFVDLTPALGSVETSLDWEAKPFLEGSISNQEHRNKSR</sequence>
<dbReference type="Gramene" id="ORUFI01G02410.1">
    <property type="protein sequence ID" value="ORUFI01G02410.1"/>
    <property type="gene ID" value="ORUFI01G02410"/>
</dbReference>